<sequence>MEINNSVSIVCLQRENEGLAVKRLREFNISLLGECWISLVEGFESNPLGGGLVEPRWMLDNIVRRVGDGCSTMFWLDPWVDERPLAGSFSRLYVLAENKLITVAEMAELGWGVGGEAWKWRRRLLAWEEELVEGCVDRLSSCFLQDSVEDRWVWILHPTQCYTVKSAYSYLTAVNFNSNEGAEHFLWLKSVPLKVNIFSWRLFFNRLPTKDNLHKRNVIDDTQLSCATMCGALEDRDHLFFQCDVYGRVWPLVSKWLSYESAFHGTIEAHSNQFSSLGGARPYGAPARLSPSDPDQTCQLSFAYDQIRAV</sequence>
<dbReference type="AlphaFoldDB" id="A0A2Z6PA28"/>
<evidence type="ECO:0000313" key="3">
    <source>
        <dbReference type="Proteomes" id="UP000242715"/>
    </source>
</evidence>
<keyword evidence="3" id="KW-1185">Reference proteome</keyword>
<evidence type="ECO:0000313" key="2">
    <source>
        <dbReference type="EMBL" id="GAU45305.1"/>
    </source>
</evidence>
<name>A0A2Z6PA28_TRISU</name>
<reference evidence="3" key="1">
    <citation type="journal article" date="2017" name="Front. Plant Sci.">
        <title>Climate Clever Clovers: New Paradigm to Reduce the Environmental Footprint of Ruminants by Breeding Low Methanogenic Forages Utilizing Haplotype Variation.</title>
        <authorList>
            <person name="Kaur P."/>
            <person name="Appels R."/>
            <person name="Bayer P.E."/>
            <person name="Keeble-Gagnere G."/>
            <person name="Wang J."/>
            <person name="Hirakawa H."/>
            <person name="Shirasawa K."/>
            <person name="Vercoe P."/>
            <person name="Stefanova K."/>
            <person name="Durmic Z."/>
            <person name="Nichols P."/>
            <person name="Revell C."/>
            <person name="Isobe S.N."/>
            <person name="Edwards D."/>
            <person name="Erskine W."/>
        </authorList>
    </citation>
    <scope>NUCLEOTIDE SEQUENCE [LARGE SCALE GENOMIC DNA]</scope>
    <source>
        <strain evidence="3">cv. Daliak</strain>
    </source>
</reference>
<gene>
    <name evidence="2" type="ORF">TSUD_300340</name>
</gene>
<dbReference type="OrthoDB" id="1705419at2759"/>
<protein>
    <recommendedName>
        <fullName evidence="1">Reverse transcriptase zinc-binding domain-containing protein</fullName>
    </recommendedName>
</protein>
<accession>A0A2Z6PA28</accession>
<organism evidence="2 3">
    <name type="scientific">Trifolium subterraneum</name>
    <name type="common">Subterranean clover</name>
    <dbReference type="NCBI Taxonomy" id="3900"/>
    <lineage>
        <taxon>Eukaryota</taxon>
        <taxon>Viridiplantae</taxon>
        <taxon>Streptophyta</taxon>
        <taxon>Embryophyta</taxon>
        <taxon>Tracheophyta</taxon>
        <taxon>Spermatophyta</taxon>
        <taxon>Magnoliopsida</taxon>
        <taxon>eudicotyledons</taxon>
        <taxon>Gunneridae</taxon>
        <taxon>Pentapetalae</taxon>
        <taxon>rosids</taxon>
        <taxon>fabids</taxon>
        <taxon>Fabales</taxon>
        <taxon>Fabaceae</taxon>
        <taxon>Papilionoideae</taxon>
        <taxon>50 kb inversion clade</taxon>
        <taxon>NPAAA clade</taxon>
        <taxon>Hologalegina</taxon>
        <taxon>IRL clade</taxon>
        <taxon>Trifolieae</taxon>
        <taxon>Trifolium</taxon>
    </lineage>
</organism>
<dbReference type="PANTHER" id="PTHR36617">
    <property type="entry name" value="PROTEIN, PUTATIVE-RELATED"/>
    <property type="match status" value="1"/>
</dbReference>
<feature type="domain" description="Reverse transcriptase zinc-binding" evidence="1">
    <location>
        <begin position="162"/>
        <end position="250"/>
    </location>
</feature>
<dbReference type="EMBL" id="DF974114">
    <property type="protein sequence ID" value="GAU45305.1"/>
    <property type="molecule type" value="Genomic_DNA"/>
</dbReference>
<dbReference type="Proteomes" id="UP000242715">
    <property type="component" value="Unassembled WGS sequence"/>
</dbReference>
<proteinExistence type="predicted"/>
<dbReference type="InterPro" id="IPR026960">
    <property type="entry name" value="RVT-Znf"/>
</dbReference>
<dbReference type="PANTHER" id="PTHR36617:SF5">
    <property type="entry name" value="OS05G0421675 PROTEIN"/>
    <property type="match status" value="1"/>
</dbReference>
<dbReference type="Pfam" id="PF13966">
    <property type="entry name" value="zf-RVT"/>
    <property type="match status" value="1"/>
</dbReference>
<evidence type="ECO:0000259" key="1">
    <source>
        <dbReference type="Pfam" id="PF13966"/>
    </source>
</evidence>